<dbReference type="Pfam" id="PF00553">
    <property type="entry name" value="CBM_2"/>
    <property type="match status" value="1"/>
</dbReference>
<keyword evidence="7 8" id="KW-0624">Polysaccharide degradation</keyword>
<dbReference type="PANTHER" id="PTHR34142">
    <property type="entry name" value="ENDO-BETA-1,4-GLUCANASE A"/>
    <property type="match status" value="1"/>
</dbReference>
<dbReference type="GO" id="GO:0030247">
    <property type="term" value="F:polysaccharide binding"/>
    <property type="evidence" value="ECO:0007669"/>
    <property type="project" value="UniProtKB-UniRule"/>
</dbReference>
<evidence type="ECO:0000259" key="10">
    <source>
        <dbReference type="PROSITE" id="PS51173"/>
    </source>
</evidence>
<dbReference type="InterPro" id="IPR018087">
    <property type="entry name" value="Glyco_hydro_5_CS"/>
</dbReference>
<evidence type="ECO:0000256" key="3">
    <source>
        <dbReference type="ARBA" id="ARBA00022801"/>
    </source>
</evidence>
<dbReference type="EC" id="3.2.1.4" evidence="8"/>
<dbReference type="GO" id="GO:0008810">
    <property type="term" value="F:cellulase activity"/>
    <property type="evidence" value="ECO:0007669"/>
    <property type="project" value="UniProtKB-EC"/>
</dbReference>
<reference evidence="11 12" key="1">
    <citation type="submission" date="2020-08" db="EMBL/GenBank/DDBJ databases">
        <title>Sequencing the genomes of 1000 actinobacteria strains.</title>
        <authorList>
            <person name="Klenk H.-P."/>
        </authorList>
    </citation>
    <scope>NUCLEOTIDE SEQUENCE [LARGE SCALE GENOMIC DNA]</scope>
    <source>
        <strain evidence="11 12">DSM 45507</strain>
    </source>
</reference>
<proteinExistence type="inferred from homology"/>
<dbReference type="PROSITE" id="PS51173">
    <property type="entry name" value="CBM2"/>
    <property type="match status" value="1"/>
</dbReference>
<dbReference type="InterPro" id="IPR018366">
    <property type="entry name" value="CBM2_CS"/>
</dbReference>
<feature type="domain" description="CBM2" evidence="10">
    <location>
        <begin position="47"/>
        <end position="157"/>
    </location>
</feature>
<evidence type="ECO:0000256" key="6">
    <source>
        <dbReference type="ARBA" id="ARBA00023295"/>
    </source>
</evidence>
<evidence type="ECO:0000256" key="9">
    <source>
        <dbReference type="SAM" id="MobiDB-lite"/>
    </source>
</evidence>
<protein>
    <recommendedName>
        <fullName evidence="8">Endoglucanase</fullName>
        <ecNumber evidence="8">3.2.1.4</ecNumber>
    </recommendedName>
</protein>
<dbReference type="InterPro" id="IPR001547">
    <property type="entry name" value="Glyco_hydro_5"/>
</dbReference>
<dbReference type="EMBL" id="JACHMB010000001">
    <property type="protein sequence ID" value="MBB5773636.1"/>
    <property type="molecule type" value="Genomic_DNA"/>
</dbReference>
<keyword evidence="4 8" id="KW-0136">Cellulose degradation</keyword>
<dbReference type="InterPro" id="IPR001919">
    <property type="entry name" value="CBD2"/>
</dbReference>
<evidence type="ECO:0000313" key="11">
    <source>
        <dbReference type="EMBL" id="MBB5773636.1"/>
    </source>
</evidence>
<dbReference type="GO" id="GO:0030245">
    <property type="term" value="P:cellulose catabolic process"/>
    <property type="evidence" value="ECO:0007669"/>
    <property type="project" value="UniProtKB-KW"/>
</dbReference>
<comment type="caution">
    <text evidence="11">The sequence shown here is derived from an EMBL/GenBank/DDBJ whole genome shotgun (WGS) entry which is preliminary data.</text>
</comment>
<keyword evidence="6 8" id="KW-0326">Glycosidase</keyword>
<dbReference type="Pfam" id="PF00150">
    <property type="entry name" value="Cellulase"/>
    <property type="match status" value="1"/>
</dbReference>
<comment type="similarity">
    <text evidence="8">Belongs to the glycosyl hydrolase 5 (cellulase A) family.</text>
</comment>
<keyword evidence="3 8" id="KW-0378">Hydrolase</keyword>
<evidence type="ECO:0000256" key="5">
    <source>
        <dbReference type="ARBA" id="ARBA00023277"/>
    </source>
</evidence>
<evidence type="ECO:0000256" key="1">
    <source>
        <dbReference type="ARBA" id="ARBA00000966"/>
    </source>
</evidence>
<dbReference type="SUPFAM" id="SSF49384">
    <property type="entry name" value="Carbohydrate-binding domain"/>
    <property type="match status" value="1"/>
</dbReference>
<dbReference type="AlphaFoldDB" id="A0A7W9L7M3"/>
<sequence>MLTKHAEAADRIYLKWRDQMKHRHALLTFGAVAVLALGSMAATTLPSSAASTGCSVTYTVQSQWPGGFTANVAISNLGSAVKGWTLTFDFPNADQKVTQGWSATWTQSKAHVSAASLNWNGSLGTGASTSIGFTGAWKDANPVPTSFALNGTTCTGSVTTPTPTTTTSPTPDPSDPAPRLRVSGNKIVTSDDKPYRLLGVDRSSGEYACVQGKGQWDGGPVDQASVDAMKSWNIHAVRLPLNEECWLGVNGSPSGATYQQGVKAYVNLLVANGITPILDLHWTTGAYSNGPDWHCKDATATCQKPMPDAQYAPQFWISVANTFKGNDSVVFDLFNEPYPEIGSDWNKTLGWQCLRDGGTCTGIPYEVAGMQDLVDAVRATGATNVLMVGGLEWANDMREWLAYKPNDRLNNIAASWHAYSFNACATASCWDTQIAPLAQQVPVVIGEFGQDDCGYDYMDTLMDWATAHGLSHLAWTWNPWGCSTGGVLVKDWNGTPEPGVGEGYKAHLLTQNPYTTP</sequence>
<dbReference type="InterPro" id="IPR017853">
    <property type="entry name" value="GH"/>
</dbReference>
<evidence type="ECO:0000313" key="12">
    <source>
        <dbReference type="Proteomes" id="UP000579153"/>
    </source>
</evidence>
<feature type="region of interest" description="Disordered" evidence="9">
    <location>
        <begin position="152"/>
        <end position="182"/>
    </location>
</feature>
<accession>A0A7W9L7M3</accession>
<evidence type="ECO:0000256" key="8">
    <source>
        <dbReference type="RuleBase" id="RU361153"/>
    </source>
</evidence>
<evidence type="ECO:0000256" key="4">
    <source>
        <dbReference type="ARBA" id="ARBA00023001"/>
    </source>
</evidence>
<dbReference type="Gene3D" id="3.20.20.80">
    <property type="entry name" value="Glycosidases"/>
    <property type="match status" value="1"/>
</dbReference>
<dbReference type="RefSeq" id="WP_221519136.1">
    <property type="nucleotide sequence ID" value="NZ_JACHMB010000001.1"/>
</dbReference>
<feature type="compositionally biased region" description="Low complexity" evidence="9">
    <location>
        <begin position="152"/>
        <end position="169"/>
    </location>
</feature>
<dbReference type="PROSITE" id="PS00659">
    <property type="entry name" value="GLYCOSYL_HYDROL_F5"/>
    <property type="match status" value="1"/>
</dbReference>
<dbReference type="Gene3D" id="2.60.40.290">
    <property type="match status" value="1"/>
</dbReference>
<comment type="catalytic activity">
    <reaction evidence="1 8">
        <text>Endohydrolysis of (1-&gt;4)-beta-D-glucosidic linkages in cellulose, lichenin and cereal beta-D-glucans.</text>
        <dbReference type="EC" id="3.2.1.4"/>
    </reaction>
</comment>
<evidence type="ECO:0000256" key="2">
    <source>
        <dbReference type="ARBA" id="ARBA00022729"/>
    </source>
</evidence>
<dbReference type="PROSITE" id="PS00561">
    <property type="entry name" value="CBM2_A"/>
    <property type="match status" value="1"/>
</dbReference>
<dbReference type="PANTHER" id="PTHR34142:SF1">
    <property type="entry name" value="GLYCOSIDE HYDROLASE FAMILY 5 DOMAIN-CONTAINING PROTEIN"/>
    <property type="match status" value="1"/>
</dbReference>
<dbReference type="SMART" id="SM00637">
    <property type="entry name" value="CBD_II"/>
    <property type="match status" value="1"/>
</dbReference>
<keyword evidence="12" id="KW-1185">Reference proteome</keyword>
<evidence type="ECO:0000256" key="7">
    <source>
        <dbReference type="ARBA" id="ARBA00023326"/>
    </source>
</evidence>
<organism evidence="11 12">
    <name type="scientific">Nonomuraea jabiensis</name>
    <dbReference type="NCBI Taxonomy" id="882448"/>
    <lineage>
        <taxon>Bacteria</taxon>
        <taxon>Bacillati</taxon>
        <taxon>Actinomycetota</taxon>
        <taxon>Actinomycetes</taxon>
        <taxon>Streptosporangiales</taxon>
        <taxon>Streptosporangiaceae</taxon>
        <taxon>Nonomuraea</taxon>
    </lineage>
</organism>
<dbReference type="SUPFAM" id="SSF51445">
    <property type="entry name" value="(Trans)glycosidases"/>
    <property type="match status" value="1"/>
</dbReference>
<dbReference type="InterPro" id="IPR008965">
    <property type="entry name" value="CBM2/CBM3_carb-bd_dom_sf"/>
</dbReference>
<keyword evidence="5 8" id="KW-0119">Carbohydrate metabolism</keyword>
<dbReference type="InterPro" id="IPR012291">
    <property type="entry name" value="CBM2_carb-bd_dom_sf"/>
</dbReference>
<keyword evidence="2" id="KW-0732">Signal</keyword>
<gene>
    <name evidence="11" type="ORF">HD596_000392</name>
</gene>
<dbReference type="Proteomes" id="UP000579153">
    <property type="component" value="Unassembled WGS sequence"/>
</dbReference>
<name>A0A7W9L7M3_9ACTN</name>